<dbReference type="AlphaFoldDB" id="A0A5E4C8A6"/>
<name>A0A5E4C8A6_MARMO</name>
<dbReference type="PANTHER" id="PTHR38580">
    <property type="entry name" value="COILED-COIL DOMAIN-CONTAINING PROTEIN 192"/>
    <property type="match status" value="1"/>
</dbReference>
<protein>
    <recommendedName>
        <fullName evidence="4">Coiled-coil domain-containing protein 192</fullName>
    </recommendedName>
</protein>
<accession>A0A5E4C8A6</accession>
<dbReference type="Proteomes" id="UP000335636">
    <property type="component" value="Unassembled WGS sequence"/>
</dbReference>
<reference evidence="2" key="1">
    <citation type="submission" date="2019-04" db="EMBL/GenBank/DDBJ databases">
        <authorList>
            <person name="Alioto T."/>
            <person name="Alioto T."/>
        </authorList>
    </citation>
    <scope>NUCLEOTIDE SEQUENCE [LARGE SCALE GENOMIC DNA]</scope>
</reference>
<organism evidence="2 3">
    <name type="scientific">Marmota monax</name>
    <name type="common">Woodchuck</name>
    <dbReference type="NCBI Taxonomy" id="9995"/>
    <lineage>
        <taxon>Eukaryota</taxon>
        <taxon>Metazoa</taxon>
        <taxon>Chordata</taxon>
        <taxon>Craniata</taxon>
        <taxon>Vertebrata</taxon>
        <taxon>Euteleostomi</taxon>
        <taxon>Mammalia</taxon>
        <taxon>Eutheria</taxon>
        <taxon>Euarchontoglires</taxon>
        <taxon>Glires</taxon>
        <taxon>Rodentia</taxon>
        <taxon>Sciuromorpha</taxon>
        <taxon>Sciuridae</taxon>
        <taxon>Xerinae</taxon>
        <taxon>Marmotini</taxon>
        <taxon>Marmota</taxon>
    </lineage>
</organism>
<evidence type="ECO:0000313" key="3">
    <source>
        <dbReference type="Proteomes" id="UP000335636"/>
    </source>
</evidence>
<dbReference type="InterPro" id="IPR038817">
    <property type="entry name" value="CCDC192"/>
</dbReference>
<feature type="coiled-coil region" evidence="1">
    <location>
        <begin position="133"/>
        <end position="167"/>
    </location>
</feature>
<evidence type="ECO:0000313" key="2">
    <source>
        <dbReference type="EMBL" id="VTJ78068.1"/>
    </source>
</evidence>
<dbReference type="PANTHER" id="PTHR38580:SF1">
    <property type="entry name" value="COILED-COIL DOMAIN-CONTAINING PROTEIN 192"/>
    <property type="match status" value="1"/>
</dbReference>
<feature type="non-terminal residue" evidence="2">
    <location>
        <position position="1"/>
    </location>
</feature>
<sequence length="200" mass="23180">LAVAEGTKSKLLEQITWLEEKLKALDHKEAIWGQHEKMLLLKDQCIENLQAELKASEEQLIAYKLKHKKKMKKLKTDLATAKQEAAFTIMELNEKIKMLCEGKPAPREDNLSEEEFCGGLPPMEESDRKISLIMELSTQLSFQTEKITELEEELEEKERIIQQLEDKWEPHVSQKEENSSECLEETPIFFNHSIPPMVSD</sequence>
<comment type="caution">
    <text evidence="2">The sequence shown here is derived from an EMBL/GenBank/DDBJ whole genome shotgun (WGS) entry which is preliminary data.</text>
</comment>
<evidence type="ECO:0000256" key="1">
    <source>
        <dbReference type="SAM" id="Coils"/>
    </source>
</evidence>
<proteinExistence type="predicted"/>
<evidence type="ECO:0008006" key="4">
    <source>
        <dbReference type="Google" id="ProtNLM"/>
    </source>
</evidence>
<keyword evidence="1" id="KW-0175">Coiled coil</keyword>
<feature type="coiled-coil region" evidence="1">
    <location>
        <begin position="8"/>
        <end position="84"/>
    </location>
</feature>
<dbReference type="EMBL" id="CABDUW010001033">
    <property type="protein sequence ID" value="VTJ78068.1"/>
    <property type="molecule type" value="Genomic_DNA"/>
</dbReference>
<keyword evidence="3" id="KW-1185">Reference proteome</keyword>
<gene>
    <name evidence="2" type="ORF">MONAX_5E004655</name>
</gene>